<dbReference type="GO" id="GO:0016787">
    <property type="term" value="F:hydrolase activity"/>
    <property type="evidence" value="ECO:0007669"/>
    <property type="project" value="UniProtKB-KW"/>
</dbReference>
<dbReference type="EMBL" id="AKWZ02000010">
    <property type="protein sequence ID" value="EPG74249.1"/>
    <property type="molecule type" value="Genomic_DNA"/>
</dbReference>
<dbReference type="RefSeq" id="WP_016550705.1">
    <property type="nucleotide sequence ID" value="NZ_AKWZ02000010.1"/>
</dbReference>
<dbReference type="InterPro" id="IPR029058">
    <property type="entry name" value="AB_hydrolase_fold"/>
</dbReference>
<gene>
    <name evidence="2" type="ORF">LEP1GSC058_4026</name>
</gene>
<dbReference type="OrthoDB" id="6191536at2"/>
<keyword evidence="3" id="KW-1185">Reference proteome</keyword>
<reference evidence="2" key="1">
    <citation type="submission" date="2013-04" db="EMBL/GenBank/DDBJ databases">
        <authorList>
            <person name="Harkins D.M."/>
            <person name="Durkin A.S."/>
            <person name="Selengut J.D."/>
            <person name="Sanka R."/>
            <person name="DePew J."/>
            <person name="Purushe J."/>
            <person name="Ahmed A."/>
            <person name="van der Linden H."/>
            <person name="Goris M.G.A."/>
            <person name="Hartskeerl R.A."/>
            <person name="Vinetz J.M."/>
            <person name="Sutton G.G."/>
            <person name="Nelson W.C."/>
            <person name="Fouts D.E."/>
        </authorList>
    </citation>
    <scope>NUCLEOTIDE SEQUENCE [LARGE SCALE GENOMIC DNA]</scope>
    <source>
        <strain evidence="2">BUT 6</strain>
    </source>
</reference>
<dbReference type="AlphaFoldDB" id="S3V0V2"/>
<feature type="domain" description="AB hydrolase-1" evidence="1">
    <location>
        <begin position="63"/>
        <end position="194"/>
    </location>
</feature>
<dbReference type="STRING" id="1193011.LEP1GSC058_4026"/>
<dbReference type="Proteomes" id="UP000014540">
    <property type="component" value="Unassembled WGS sequence"/>
</dbReference>
<protein>
    <submittedName>
        <fullName evidence="2">Alpha/beta hydrolase family protein</fullName>
    </submittedName>
</protein>
<dbReference type="InterPro" id="IPR050471">
    <property type="entry name" value="AB_hydrolase"/>
</dbReference>
<sequence>MKILSYVANIVGLFFIVACASNRPFVIRDTPSAIESHPIEKGHLPIGEMRLYYEVHGKTDGIPLVLLNGGGSTIEVTYSKVLPIFAKHRKVIALDEQAHGRTTDRKGPVRFETSAEDVAALLKFLKVEKADILGFSNGASVALQVAIHHPELVRKIVFASSMTKREGTSPQFWASMKRATFSDMPQVLKDAFLKVNPDPQKLRNMFDKDVDRMRNFPDVKENVIRSVKASVLILLGDRDIPKPEHAVELVRLFPDSRLLILPGGHGDYLGEAIMSQDKNRYHELTAALIEDFLGSPN</sequence>
<dbReference type="PROSITE" id="PS51257">
    <property type="entry name" value="PROKAR_LIPOPROTEIN"/>
    <property type="match status" value="1"/>
</dbReference>
<keyword evidence="2" id="KW-0378">Hydrolase</keyword>
<dbReference type="Gene3D" id="3.40.50.1820">
    <property type="entry name" value="alpha/beta hydrolase"/>
    <property type="match status" value="1"/>
</dbReference>
<organism evidence="2 3">
    <name type="scientific">Leptospira fainei serovar Hurstbridge str. BUT 6</name>
    <dbReference type="NCBI Taxonomy" id="1193011"/>
    <lineage>
        <taxon>Bacteria</taxon>
        <taxon>Pseudomonadati</taxon>
        <taxon>Spirochaetota</taxon>
        <taxon>Spirochaetia</taxon>
        <taxon>Leptospirales</taxon>
        <taxon>Leptospiraceae</taxon>
        <taxon>Leptospira</taxon>
    </lineage>
</organism>
<dbReference type="SUPFAM" id="SSF53474">
    <property type="entry name" value="alpha/beta-Hydrolases"/>
    <property type="match status" value="1"/>
</dbReference>
<comment type="caution">
    <text evidence="2">The sequence shown here is derived from an EMBL/GenBank/DDBJ whole genome shotgun (WGS) entry which is preliminary data.</text>
</comment>
<accession>S3V0V2</accession>
<evidence type="ECO:0000259" key="1">
    <source>
        <dbReference type="Pfam" id="PF00561"/>
    </source>
</evidence>
<dbReference type="PANTHER" id="PTHR43433">
    <property type="entry name" value="HYDROLASE, ALPHA/BETA FOLD FAMILY PROTEIN"/>
    <property type="match status" value="1"/>
</dbReference>
<evidence type="ECO:0000313" key="2">
    <source>
        <dbReference type="EMBL" id="EPG74249.1"/>
    </source>
</evidence>
<dbReference type="PANTHER" id="PTHR43433:SF5">
    <property type="entry name" value="AB HYDROLASE-1 DOMAIN-CONTAINING PROTEIN"/>
    <property type="match status" value="1"/>
</dbReference>
<evidence type="ECO:0000313" key="3">
    <source>
        <dbReference type="Proteomes" id="UP000014540"/>
    </source>
</evidence>
<dbReference type="InterPro" id="IPR000073">
    <property type="entry name" value="AB_hydrolase_1"/>
</dbReference>
<name>S3V0V2_9LEPT</name>
<dbReference type="Pfam" id="PF00561">
    <property type="entry name" value="Abhydrolase_1"/>
    <property type="match status" value="1"/>
</dbReference>
<proteinExistence type="predicted"/>